<protein>
    <submittedName>
        <fullName evidence="1">30221_t:CDS:1</fullName>
    </submittedName>
</protein>
<name>A0ACA9RXR2_9GLOM</name>
<proteinExistence type="predicted"/>
<gene>
    <name evidence="1" type="ORF">RPERSI_LOCUS24535</name>
</gene>
<comment type="caution">
    <text evidence="1">The sequence shown here is derived from an EMBL/GenBank/DDBJ whole genome shotgun (WGS) entry which is preliminary data.</text>
</comment>
<sequence length="143" mass="15772">WNISFLANKPFANLLNFFVSFHIRNGAFLTGLAIVITVCALTKLVSKSPAKSTSHHSESPATSKAARLSSISPRSFCNNSKSFRIAFFNLALLISDNLGFCSGNALYNNSKYHPRPPEFLPFLFGDIILRLVASKITLDTFLD</sequence>
<feature type="non-terminal residue" evidence="1">
    <location>
        <position position="1"/>
    </location>
</feature>
<dbReference type="Proteomes" id="UP000789920">
    <property type="component" value="Unassembled WGS sequence"/>
</dbReference>
<accession>A0ACA9RXR2</accession>
<reference evidence="1" key="1">
    <citation type="submission" date="2021-06" db="EMBL/GenBank/DDBJ databases">
        <authorList>
            <person name="Kallberg Y."/>
            <person name="Tangrot J."/>
            <person name="Rosling A."/>
        </authorList>
    </citation>
    <scope>NUCLEOTIDE SEQUENCE</scope>
    <source>
        <strain evidence="1">MA461A</strain>
    </source>
</reference>
<keyword evidence="2" id="KW-1185">Reference proteome</keyword>
<evidence type="ECO:0000313" key="2">
    <source>
        <dbReference type="Proteomes" id="UP000789920"/>
    </source>
</evidence>
<evidence type="ECO:0000313" key="1">
    <source>
        <dbReference type="EMBL" id="CAG8816798.1"/>
    </source>
</evidence>
<organism evidence="1 2">
    <name type="scientific">Racocetra persica</name>
    <dbReference type="NCBI Taxonomy" id="160502"/>
    <lineage>
        <taxon>Eukaryota</taxon>
        <taxon>Fungi</taxon>
        <taxon>Fungi incertae sedis</taxon>
        <taxon>Mucoromycota</taxon>
        <taxon>Glomeromycotina</taxon>
        <taxon>Glomeromycetes</taxon>
        <taxon>Diversisporales</taxon>
        <taxon>Gigasporaceae</taxon>
        <taxon>Racocetra</taxon>
    </lineage>
</organism>
<dbReference type="EMBL" id="CAJVQC010079021">
    <property type="protein sequence ID" value="CAG8816798.1"/>
    <property type="molecule type" value="Genomic_DNA"/>
</dbReference>